<evidence type="ECO:0000256" key="10">
    <source>
        <dbReference type="ARBA" id="ARBA00022842"/>
    </source>
</evidence>
<dbReference type="EC" id="7.2.2.9" evidence="15"/>
<sequence>MAEPTALVGPDQCYHCGLPLDGAAFSVIIDDAARPMCCLGCKAVAQAIVDNGLDDFYRYRTELSPKGDAVVPDQLQQFTAYDNESIQQSFVRDGSDNVSEASLIIEGIVCAACVWLIEHQCQQIPGVFSIQVNLTTHRATVKWDKQLVPLSHILATINGIGYQAYPFDSGRLQNLHDEERKRSLRRIAIAGIGMMQVMMSALALYIGADEMGDAARQMLRWAGLIITTPVVIFASSVFFKSAWRELKRKRLGMDVPVSLAIIATFSASVWATITDTGEVYFDSVTMFTFFLLLGRYLEMAARHRAGKVADELVRLLPATTTRINPDNSRSVVSVSELQTEDIVLIKPGETVPADGLVLQGESSVNEAMLTGESMPVLKARDDVLSGGTVNIDSPLQMQVNAVGESTVLSSIIRLLDRAQLEKPAIAKLADSVAAWFVLGILVLATLVYSVWSLYDPEKAFWITISVLVVTCPCALSLATPVALTTSTSSLTRMGMLTTRGHTLESLSKVTDIVFDKTGTLTTGQLVLKRQKAFLDGAGITSPQQLLDLAAGLEASSEHPVGRAIFNASDSPLRVENSRSVPGYGVEGRYQGSDFRIGTSKFITEWLGDELIDKQWGGLNSKTLQHSLSDSSDSSDSSDLAIPNVVYLASKKQILAVYELQDQLRAGAEGCIHYLREQGYQTTILSGDRHDVVEGLANQLHVDNFAAERLPNEKLAFLKQLQSQGSVVLMVGDGVNDAPVLAGAEVSVAMGEGSQLAQVTADMVLMSNNLTVLPQVTAMAGKTRNIIRQNLSWALGYNLLALPLAAFGVLAPWMAAIGMSFSSLLVVLNALRLKREV</sequence>
<feature type="transmembrane region" description="Helical" evidence="17">
    <location>
        <begin position="218"/>
        <end position="239"/>
    </location>
</feature>
<evidence type="ECO:0000256" key="5">
    <source>
        <dbReference type="ARBA" id="ARBA00022553"/>
    </source>
</evidence>
<evidence type="ECO:0000256" key="7">
    <source>
        <dbReference type="ARBA" id="ARBA00022723"/>
    </source>
</evidence>
<dbReference type="SUPFAM" id="SSF81660">
    <property type="entry name" value="Metal cation-transporting ATPase, ATP-binding domain N"/>
    <property type="match status" value="1"/>
</dbReference>
<dbReference type="GO" id="GO:0005507">
    <property type="term" value="F:copper ion binding"/>
    <property type="evidence" value="ECO:0007669"/>
    <property type="project" value="TreeGrafter"/>
</dbReference>
<evidence type="ECO:0000256" key="16">
    <source>
        <dbReference type="ARBA" id="ARBA00047424"/>
    </source>
</evidence>
<comment type="caution">
    <text evidence="19">The sequence shown here is derived from an EMBL/GenBank/DDBJ whole genome shotgun (WGS) entry which is preliminary data.</text>
</comment>
<feature type="transmembrane region" description="Helical" evidence="17">
    <location>
        <begin position="790"/>
        <end position="806"/>
    </location>
</feature>
<dbReference type="OrthoDB" id="9814270at2"/>
<dbReference type="Pfam" id="PF12156">
    <property type="entry name" value="ATPase-cat_bd"/>
    <property type="match status" value="1"/>
</dbReference>
<comment type="subcellular location">
    <subcellularLocation>
        <location evidence="1">Cell membrane</location>
        <topology evidence="1">Multi-pass membrane protein</topology>
    </subcellularLocation>
</comment>
<dbReference type="SUPFAM" id="SSF81665">
    <property type="entry name" value="Calcium ATPase, transmembrane domain M"/>
    <property type="match status" value="1"/>
</dbReference>
<dbReference type="InterPro" id="IPR027256">
    <property type="entry name" value="P-typ_ATPase_IB"/>
</dbReference>
<dbReference type="Proteomes" id="UP000245539">
    <property type="component" value="Unassembled WGS sequence"/>
</dbReference>
<keyword evidence="10" id="KW-0460">Magnesium</keyword>
<dbReference type="RefSeq" id="WP_109835849.1">
    <property type="nucleotide sequence ID" value="NZ_QGKM01000003.1"/>
</dbReference>
<dbReference type="InterPro" id="IPR001757">
    <property type="entry name" value="P_typ_ATPase"/>
</dbReference>
<proteinExistence type="inferred from homology"/>
<dbReference type="GO" id="GO:0005524">
    <property type="term" value="F:ATP binding"/>
    <property type="evidence" value="ECO:0007669"/>
    <property type="project" value="UniProtKB-UniRule"/>
</dbReference>
<dbReference type="Gene3D" id="3.40.50.1000">
    <property type="entry name" value="HAD superfamily/HAD-like"/>
    <property type="match status" value="1"/>
</dbReference>
<dbReference type="NCBIfam" id="TIGR01511">
    <property type="entry name" value="ATPase-IB1_Cu"/>
    <property type="match status" value="1"/>
</dbReference>
<keyword evidence="7 17" id="KW-0479">Metal-binding</keyword>
<evidence type="ECO:0000256" key="2">
    <source>
        <dbReference type="ARBA" id="ARBA00006024"/>
    </source>
</evidence>
<accession>A0A317CQK1</accession>
<feature type="transmembrane region" description="Helical" evidence="17">
    <location>
        <begin position="432"/>
        <end position="454"/>
    </location>
</feature>
<dbReference type="PRINTS" id="PR00119">
    <property type="entry name" value="CATATPASE"/>
</dbReference>
<evidence type="ECO:0000313" key="19">
    <source>
        <dbReference type="EMBL" id="PWR00478.1"/>
    </source>
</evidence>
<name>A0A317CQK1_9GAMM</name>
<keyword evidence="14 17" id="KW-0472">Membrane</keyword>
<evidence type="ECO:0000256" key="9">
    <source>
        <dbReference type="ARBA" id="ARBA00022840"/>
    </source>
</evidence>
<reference evidence="19 20" key="1">
    <citation type="submission" date="2018-05" db="EMBL/GenBank/DDBJ databases">
        <title>Leucothrix arctica sp. nov., isolated from Arctic seawater.</title>
        <authorList>
            <person name="Choi A."/>
            <person name="Baek K."/>
        </authorList>
    </citation>
    <scope>NUCLEOTIDE SEQUENCE [LARGE SCALE GENOMIC DNA]</scope>
    <source>
        <strain evidence="19 20">JCM 18388</strain>
    </source>
</reference>
<dbReference type="InterPro" id="IPR006121">
    <property type="entry name" value="HMA_dom"/>
</dbReference>
<dbReference type="InterPro" id="IPR044492">
    <property type="entry name" value="P_typ_ATPase_HD_dom"/>
</dbReference>
<evidence type="ECO:0000256" key="13">
    <source>
        <dbReference type="ARBA" id="ARBA00023065"/>
    </source>
</evidence>
<feature type="domain" description="HMA" evidence="18">
    <location>
        <begin position="99"/>
        <end position="165"/>
    </location>
</feature>
<protein>
    <recommendedName>
        <fullName evidence="15">P-type Cu(2+) transporter</fullName>
        <ecNumber evidence="15">7.2.2.9</ecNumber>
    </recommendedName>
</protein>
<evidence type="ECO:0000256" key="6">
    <source>
        <dbReference type="ARBA" id="ARBA00022692"/>
    </source>
</evidence>
<keyword evidence="20" id="KW-1185">Reference proteome</keyword>
<dbReference type="SFLD" id="SFLDS00003">
    <property type="entry name" value="Haloacid_Dehalogenase"/>
    <property type="match status" value="1"/>
</dbReference>
<evidence type="ECO:0000256" key="12">
    <source>
        <dbReference type="ARBA" id="ARBA00022989"/>
    </source>
</evidence>
<keyword evidence="5" id="KW-0597">Phosphoprotein</keyword>
<dbReference type="EMBL" id="QGKM01000003">
    <property type="protein sequence ID" value="PWR00478.1"/>
    <property type="molecule type" value="Genomic_DNA"/>
</dbReference>
<dbReference type="GO" id="GO:0043682">
    <property type="term" value="F:P-type divalent copper transporter activity"/>
    <property type="evidence" value="ECO:0007669"/>
    <property type="project" value="UniProtKB-EC"/>
</dbReference>
<evidence type="ECO:0000256" key="3">
    <source>
        <dbReference type="ARBA" id="ARBA00022448"/>
    </source>
</evidence>
<dbReference type="SFLD" id="SFLDG00002">
    <property type="entry name" value="C1.7:_P-type_atpase_like"/>
    <property type="match status" value="1"/>
</dbReference>
<dbReference type="GO" id="GO:0055070">
    <property type="term" value="P:copper ion homeostasis"/>
    <property type="evidence" value="ECO:0007669"/>
    <property type="project" value="TreeGrafter"/>
</dbReference>
<keyword evidence="4 17" id="KW-1003">Cell membrane</keyword>
<evidence type="ECO:0000256" key="1">
    <source>
        <dbReference type="ARBA" id="ARBA00004651"/>
    </source>
</evidence>
<evidence type="ECO:0000256" key="11">
    <source>
        <dbReference type="ARBA" id="ARBA00022967"/>
    </source>
</evidence>
<dbReference type="AlphaFoldDB" id="A0A317CQK1"/>
<dbReference type="InterPro" id="IPR036163">
    <property type="entry name" value="HMA_dom_sf"/>
</dbReference>
<dbReference type="GO" id="GO:0005886">
    <property type="term" value="C:plasma membrane"/>
    <property type="evidence" value="ECO:0007669"/>
    <property type="project" value="UniProtKB-SubCell"/>
</dbReference>
<dbReference type="GO" id="GO:0016887">
    <property type="term" value="F:ATP hydrolysis activity"/>
    <property type="evidence" value="ECO:0007669"/>
    <property type="project" value="InterPro"/>
</dbReference>
<dbReference type="InterPro" id="IPR023214">
    <property type="entry name" value="HAD_sf"/>
</dbReference>
<keyword evidence="6 17" id="KW-0812">Transmembrane</keyword>
<dbReference type="Gene3D" id="3.40.1110.10">
    <property type="entry name" value="Calcium-transporting ATPase, cytoplasmic domain N"/>
    <property type="match status" value="1"/>
</dbReference>
<keyword evidence="3" id="KW-0813">Transport</keyword>
<evidence type="ECO:0000256" key="17">
    <source>
        <dbReference type="RuleBase" id="RU362081"/>
    </source>
</evidence>
<dbReference type="InterPro" id="IPR018303">
    <property type="entry name" value="ATPase_P-typ_P_site"/>
</dbReference>
<dbReference type="CDD" id="cd02079">
    <property type="entry name" value="P-type_ATPase_HM"/>
    <property type="match status" value="1"/>
</dbReference>
<dbReference type="InterPro" id="IPR023298">
    <property type="entry name" value="ATPase_P-typ_TM_dom_sf"/>
</dbReference>
<evidence type="ECO:0000256" key="8">
    <source>
        <dbReference type="ARBA" id="ARBA00022741"/>
    </source>
</evidence>
<evidence type="ECO:0000259" key="18">
    <source>
        <dbReference type="PROSITE" id="PS50846"/>
    </source>
</evidence>
<feature type="transmembrane region" description="Helical" evidence="17">
    <location>
        <begin position="187"/>
        <end position="206"/>
    </location>
</feature>
<dbReference type="NCBIfam" id="TIGR01494">
    <property type="entry name" value="ATPase_P-type"/>
    <property type="match status" value="2"/>
</dbReference>
<dbReference type="InterPro" id="IPR021993">
    <property type="entry name" value="ATPase-cat-bd"/>
</dbReference>
<dbReference type="Pfam" id="PF00122">
    <property type="entry name" value="E1-E2_ATPase"/>
    <property type="match status" value="1"/>
</dbReference>
<comment type="similarity">
    <text evidence="2 17">Belongs to the cation transport ATPase (P-type) (TC 3.A.3) family. Type IB subfamily.</text>
</comment>
<dbReference type="Pfam" id="PF00702">
    <property type="entry name" value="Hydrolase"/>
    <property type="match status" value="1"/>
</dbReference>
<keyword evidence="8 17" id="KW-0547">Nucleotide-binding</keyword>
<keyword evidence="12 17" id="KW-1133">Transmembrane helix</keyword>
<keyword evidence="9 17" id="KW-0067">ATP-binding</keyword>
<evidence type="ECO:0000256" key="14">
    <source>
        <dbReference type="ARBA" id="ARBA00023136"/>
    </source>
</evidence>
<dbReference type="FunFam" id="2.70.150.10:FF:000002">
    <property type="entry name" value="Copper-transporting ATPase 1, putative"/>
    <property type="match status" value="1"/>
</dbReference>
<dbReference type="FunFam" id="3.30.70.100:FF:000005">
    <property type="entry name" value="Copper-exporting P-type ATPase A"/>
    <property type="match status" value="1"/>
</dbReference>
<dbReference type="Pfam" id="PF00403">
    <property type="entry name" value="HMA"/>
    <property type="match status" value="1"/>
</dbReference>
<keyword evidence="13" id="KW-0406">Ion transport</keyword>
<dbReference type="Gene3D" id="3.30.70.100">
    <property type="match status" value="1"/>
</dbReference>
<feature type="transmembrane region" description="Helical" evidence="17">
    <location>
        <begin position="251"/>
        <end position="273"/>
    </location>
</feature>
<dbReference type="InterPro" id="IPR059000">
    <property type="entry name" value="ATPase_P-type_domA"/>
</dbReference>
<dbReference type="PROSITE" id="PS50846">
    <property type="entry name" value="HMA_2"/>
    <property type="match status" value="1"/>
</dbReference>
<comment type="catalytic activity">
    <reaction evidence="16">
        <text>Cu(2+)(in) + ATP + H2O = Cu(2+)(out) + ADP + phosphate + H(+)</text>
        <dbReference type="Rhea" id="RHEA:10376"/>
        <dbReference type="ChEBI" id="CHEBI:15377"/>
        <dbReference type="ChEBI" id="CHEBI:15378"/>
        <dbReference type="ChEBI" id="CHEBI:29036"/>
        <dbReference type="ChEBI" id="CHEBI:30616"/>
        <dbReference type="ChEBI" id="CHEBI:43474"/>
        <dbReference type="ChEBI" id="CHEBI:456216"/>
        <dbReference type="EC" id="7.2.2.9"/>
    </reaction>
</comment>
<dbReference type="NCBIfam" id="TIGR01525">
    <property type="entry name" value="ATPase-IB_hvy"/>
    <property type="match status" value="1"/>
</dbReference>
<dbReference type="SFLD" id="SFLDF00027">
    <property type="entry name" value="p-type_atpase"/>
    <property type="match status" value="1"/>
</dbReference>
<dbReference type="SUPFAM" id="SSF56784">
    <property type="entry name" value="HAD-like"/>
    <property type="match status" value="1"/>
</dbReference>
<evidence type="ECO:0000256" key="4">
    <source>
        <dbReference type="ARBA" id="ARBA00022475"/>
    </source>
</evidence>
<dbReference type="PROSITE" id="PS00154">
    <property type="entry name" value="ATPASE_E1_E2"/>
    <property type="match status" value="1"/>
</dbReference>
<dbReference type="InterPro" id="IPR008250">
    <property type="entry name" value="ATPase_P-typ_transduc_dom_A_sf"/>
</dbReference>
<gene>
    <name evidence="19" type="ORF">DKW60_01245</name>
</gene>
<dbReference type="PANTHER" id="PTHR43520">
    <property type="entry name" value="ATP7, ISOFORM B"/>
    <property type="match status" value="1"/>
</dbReference>
<dbReference type="SUPFAM" id="SSF55008">
    <property type="entry name" value="HMA, heavy metal-associated domain"/>
    <property type="match status" value="1"/>
</dbReference>
<feature type="transmembrane region" description="Helical" evidence="17">
    <location>
        <begin position="279"/>
        <end position="297"/>
    </location>
</feature>
<dbReference type="InterPro" id="IPR036412">
    <property type="entry name" value="HAD-like_sf"/>
</dbReference>
<dbReference type="InterPro" id="IPR023299">
    <property type="entry name" value="ATPase_P-typ_cyto_dom_N"/>
</dbReference>
<dbReference type="CDD" id="cd00371">
    <property type="entry name" value="HMA"/>
    <property type="match status" value="1"/>
</dbReference>
<dbReference type="Gene3D" id="2.70.150.10">
    <property type="entry name" value="Calcium-transporting ATPase, cytoplasmic transduction domain A"/>
    <property type="match status" value="1"/>
</dbReference>
<dbReference type="PANTHER" id="PTHR43520:SF5">
    <property type="entry name" value="CATION-TRANSPORTING P-TYPE ATPASE-RELATED"/>
    <property type="match status" value="1"/>
</dbReference>
<evidence type="ECO:0000256" key="15">
    <source>
        <dbReference type="ARBA" id="ARBA00038904"/>
    </source>
</evidence>
<keyword evidence="11" id="KW-1278">Translocase</keyword>
<dbReference type="SUPFAM" id="SSF81653">
    <property type="entry name" value="Calcium ATPase, transduction domain A"/>
    <property type="match status" value="1"/>
</dbReference>
<feature type="transmembrane region" description="Helical" evidence="17">
    <location>
        <begin position="460"/>
        <end position="483"/>
    </location>
</feature>
<organism evidence="19 20">
    <name type="scientific">Leucothrix pacifica</name>
    <dbReference type="NCBI Taxonomy" id="1247513"/>
    <lineage>
        <taxon>Bacteria</taxon>
        <taxon>Pseudomonadati</taxon>
        <taxon>Pseudomonadota</taxon>
        <taxon>Gammaproteobacteria</taxon>
        <taxon>Thiotrichales</taxon>
        <taxon>Thiotrichaceae</taxon>
        <taxon>Leucothrix</taxon>
    </lineage>
</organism>
<evidence type="ECO:0000313" key="20">
    <source>
        <dbReference type="Proteomes" id="UP000245539"/>
    </source>
</evidence>